<evidence type="ECO:0000256" key="1">
    <source>
        <dbReference type="ARBA" id="ARBA00022679"/>
    </source>
</evidence>
<dbReference type="Proteomes" id="UP000054761">
    <property type="component" value="Unassembled WGS sequence"/>
</dbReference>
<accession>A0A0W0V7B9</accession>
<dbReference type="Pfam" id="PF04263">
    <property type="entry name" value="TPK_catalytic"/>
    <property type="match status" value="1"/>
</dbReference>
<feature type="domain" description="Thiamin pyrophosphokinase thiamin-binding" evidence="6">
    <location>
        <begin position="130"/>
        <end position="200"/>
    </location>
</feature>
<comment type="caution">
    <text evidence="7">The sequence shown here is derived from an EMBL/GenBank/DDBJ whole genome shotgun (WGS) entry which is preliminary data.</text>
</comment>
<dbReference type="GO" id="GO:0004788">
    <property type="term" value="F:thiamine diphosphokinase activity"/>
    <property type="evidence" value="ECO:0007669"/>
    <property type="project" value="UniProtKB-UniRule"/>
</dbReference>
<dbReference type="InterPro" id="IPR006282">
    <property type="entry name" value="Thi_PPkinase"/>
</dbReference>
<evidence type="ECO:0000256" key="2">
    <source>
        <dbReference type="ARBA" id="ARBA00022741"/>
    </source>
</evidence>
<evidence type="ECO:0000259" key="6">
    <source>
        <dbReference type="SMART" id="SM00983"/>
    </source>
</evidence>
<dbReference type="RefSeq" id="WP_058502484.1">
    <property type="nucleotide sequence ID" value="NZ_CAAAJA010000006.1"/>
</dbReference>
<dbReference type="InterPro" id="IPR036759">
    <property type="entry name" value="TPK_catalytic_sf"/>
</dbReference>
<dbReference type="PANTHER" id="PTHR41299:SF1">
    <property type="entry name" value="THIAMINE PYROPHOSPHOKINASE"/>
    <property type="match status" value="1"/>
</dbReference>
<dbReference type="STRING" id="454.Lisr_2180"/>
<dbReference type="CDD" id="cd07995">
    <property type="entry name" value="TPK"/>
    <property type="match status" value="1"/>
</dbReference>
<dbReference type="SMART" id="SM00983">
    <property type="entry name" value="TPK_B1_binding"/>
    <property type="match status" value="1"/>
</dbReference>
<dbReference type="GO" id="GO:0006772">
    <property type="term" value="P:thiamine metabolic process"/>
    <property type="evidence" value="ECO:0007669"/>
    <property type="project" value="UniProtKB-UniRule"/>
</dbReference>
<dbReference type="SUPFAM" id="SSF63999">
    <property type="entry name" value="Thiamin pyrophosphokinase, catalytic domain"/>
    <property type="match status" value="1"/>
</dbReference>
<evidence type="ECO:0000256" key="5">
    <source>
        <dbReference type="NCBIfam" id="TIGR01378"/>
    </source>
</evidence>
<organism evidence="7 8">
    <name type="scientific">Legionella israelensis</name>
    <dbReference type="NCBI Taxonomy" id="454"/>
    <lineage>
        <taxon>Bacteria</taxon>
        <taxon>Pseudomonadati</taxon>
        <taxon>Pseudomonadota</taxon>
        <taxon>Gammaproteobacteria</taxon>
        <taxon>Legionellales</taxon>
        <taxon>Legionellaceae</taxon>
        <taxon>Legionella</taxon>
    </lineage>
</organism>
<dbReference type="InterPro" id="IPR007371">
    <property type="entry name" value="TPK_catalytic"/>
</dbReference>
<keyword evidence="2" id="KW-0547">Nucleotide-binding</keyword>
<dbReference type="Gene3D" id="3.40.50.10240">
    <property type="entry name" value="Thiamin pyrophosphokinase, catalytic domain"/>
    <property type="match status" value="1"/>
</dbReference>
<keyword evidence="8" id="KW-1185">Reference proteome</keyword>
<dbReference type="AlphaFoldDB" id="A0A0W0V7B9"/>
<protein>
    <recommendedName>
        <fullName evidence="5">Thiamine diphosphokinase</fullName>
        <ecNumber evidence="5">2.7.6.2</ecNumber>
    </recommendedName>
</protein>
<dbReference type="SUPFAM" id="SSF63862">
    <property type="entry name" value="Thiamin pyrophosphokinase, substrate-binding domain"/>
    <property type="match status" value="1"/>
</dbReference>
<evidence type="ECO:0000313" key="8">
    <source>
        <dbReference type="Proteomes" id="UP000054761"/>
    </source>
</evidence>
<dbReference type="InterPro" id="IPR036371">
    <property type="entry name" value="TPK_B1-bd_sf"/>
</dbReference>
<sequence>MTLAYLEGNYRSVLCLNGDLPGSSFFLSCSLPVIAADGAANRLHQLGIRPNIVIGDLDSVNTIIRQQNKVLHCPEQDSNDFQKSIQYLREKALLPSIVLGINGGFLDHVLNNINIFLETGCVLYSPPIVGYILKENYRKAFSLPFNTKISLLGIPSAIITSKGLKWELNESKLSFPGNTSCFNRTRESSIELSIHQGALLVLIYTEASSDAGSL</sequence>
<gene>
    <name evidence="7" type="ORF">Lisr_2180</name>
</gene>
<dbReference type="GO" id="GO:0005524">
    <property type="term" value="F:ATP binding"/>
    <property type="evidence" value="ECO:0007669"/>
    <property type="project" value="UniProtKB-KW"/>
</dbReference>
<dbReference type="Pfam" id="PF04265">
    <property type="entry name" value="TPK_B1_binding"/>
    <property type="match status" value="1"/>
</dbReference>
<keyword evidence="4" id="KW-0067">ATP-binding</keyword>
<dbReference type="PANTHER" id="PTHR41299">
    <property type="entry name" value="THIAMINE PYROPHOSPHOKINASE"/>
    <property type="match status" value="1"/>
</dbReference>
<dbReference type="GO" id="GO:0009229">
    <property type="term" value="P:thiamine diphosphate biosynthetic process"/>
    <property type="evidence" value="ECO:0007669"/>
    <property type="project" value="InterPro"/>
</dbReference>
<dbReference type="NCBIfam" id="TIGR01378">
    <property type="entry name" value="thi_PPkinase"/>
    <property type="match status" value="1"/>
</dbReference>
<dbReference type="OrthoDB" id="7057856at2"/>
<dbReference type="EMBL" id="LNYH01000126">
    <property type="protein sequence ID" value="KTD16033.1"/>
    <property type="molecule type" value="Genomic_DNA"/>
</dbReference>
<proteinExistence type="predicted"/>
<keyword evidence="1" id="KW-0808">Transferase</keyword>
<dbReference type="InterPro" id="IPR007373">
    <property type="entry name" value="Thiamin_PyroPKinase_B1-bd"/>
</dbReference>
<dbReference type="GO" id="GO:0030975">
    <property type="term" value="F:thiamine binding"/>
    <property type="evidence" value="ECO:0007669"/>
    <property type="project" value="InterPro"/>
</dbReference>
<reference evidence="7 8" key="1">
    <citation type="submission" date="2015-11" db="EMBL/GenBank/DDBJ databases">
        <title>Genomic analysis of 38 Legionella species identifies large and diverse effector repertoires.</title>
        <authorList>
            <person name="Burstein D."/>
            <person name="Amaro F."/>
            <person name="Zusman T."/>
            <person name="Lifshitz Z."/>
            <person name="Cohen O."/>
            <person name="Gilbert J.A."/>
            <person name="Pupko T."/>
            <person name="Shuman H.A."/>
            <person name="Segal G."/>
        </authorList>
    </citation>
    <scope>NUCLEOTIDE SEQUENCE [LARGE SCALE GENOMIC DNA]</scope>
    <source>
        <strain evidence="7 8">Bercovier 4</strain>
    </source>
</reference>
<keyword evidence="3 7" id="KW-0418">Kinase</keyword>
<dbReference type="InterPro" id="IPR053149">
    <property type="entry name" value="TPK"/>
</dbReference>
<evidence type="ECO:0000313" key="7">
    <source>
        <dbReference type="EMBL" id="KTD16033.1"/>
    </source>
</evidence>
<evidence type="ECO:0000256" key="4">
    <source>
        <dbReference type="ARBA" id="ARBA00022840"/>
    </source>
</evidence>
<dbReference type="EC" id="2.7.6.2" evidence="5"/>
<evidence type="ECO:0000256" key="3">
    <source>
        <dbReference type="ARBA" id="ARBA00022777"/>
    </source>
</evidence>
<dbReference type="PATRIC" id="fig|454.4.peg.2382"/>
<name>A0A0W0V7B9_9GAMM</name>
<dbReference type="GO" id="GO:0016301">
    <property type="term" value="F:kinase activity"/>
    <property type="evidence" value="ECO:0007669"/>
    <property type="project" value="UniProtKB-KW"/>
</dbReference>